<dbReference type="RefSeq" id="WP_344171149.1">
    <property type="nucleotide sequence ID" value="NZ_BAAARY010000006.1"/>
</dbReference>
<evidence type="ECO:0000313" key="3">
    <source>
        <dbReference type="Proteomes" id="UP001499978"/>
    </source>
</evidence>
<comment type="caution">
    <text evidence="2">The sequence shown here is derived from an EMBL/GenBank/DDBJ whole genome shotgun (WGS) entry which is preliminary data.</text>
</comment>
<accession>A0ABN3NFE9</accession>
<protein>
    <submittedName>
        <fullName evidence="2">Uncharacterized protein</fullName>
    </submittedName>
</protein>
<gene>
    <name evidence="2" type="ORF">GCM10010201_17880</name>
</gene>
<feature type="compositionally biased region" description="Low complexity" evidence="1">
    <location>
        <begin position="109"/>
        <end position="120"/>
    </location>
</feature>
<organism evidence="2 3">
    <name type="scientific">Pilimelia columellifera subsp. columellifera</name>
    <dbReference type="NCBI Taxonomy" id="706583"/>
    <lineage>
        <taxon>Bacteria</taxon>
        <taxon>Bacillati</taxon>
        <taxon>Actinomycetota</taxon>
        <taxon>Actinomycetes</taxon>
        <taxon>Micromonosporales</taxon>
        <taxon>Micromonosporaceae</taxon>
        <taxon>Pilimelia</taxon>
    </lineage>
</organism>
<keyword evidence="3" id="KW-1185">Reference proteome</keyword>
<evidence type="ECO:0000256" key="1">
    <source>
        <dbReference type="SAM" id="MobiDB-lite"/>
    </source>
</evidence>
<evidence type="ECO:0000313" key="2">
    <source>
        <dbReference type="EMBL" id="GAA2520704.1"/>
    </source>
</evidence>
<feature type="compositionally biased region" description="Low complexity" evidence="1">
    <location>
        <begin position="90"/>
        <end position="100"/>
    </location>
</feature>
<proteinExistence type="predicted"/>
<dbReference type="EMBL" id="BAAARY010000006">
    <property type="protein sequence ID" value="GAA2520704.1"/>
    <property type="molecule type" value="Genomic_DNA"/>
</dbReference>
<sequence>MNTEHKRRVPNPLYAAAGAGDLAYQQLRRHVPTIVAELRESATALRERATNGELEAVRADVRTVLSHARERANAVYRELVERGEQVVGHASAPRSGSPKPAKAKPRAPKPAQAKAQSSKPGPKKSGPKKSVQRASGRGHSPAAPAEPAA</sequence>
<reference evidence="2 3" key="1">
    <citation type="journal article" date="2019" name="Int. J. Syst. Evol. Microbiol.">
        <title>The Global Catalogue of Microorganisms (GCM) 10K type strain sequencing project: providing services to taxonomists for standard genome sequencing and annotation.</title>
        <authorList>
            <consortium name="The Broad Institute Genomics Platform"/>
            <consortium name="The Broad Institute Genome Sequencing Center for Infectious Disease"/>
            <person name="Wu L."/>
            <person name="Ma J."/>
        </authorList>
    </citation>
    <scope>NUCLEOTIDE SEQUENCE [LARGE SCALE GENOMIC DNA]</scope>
    <source>
        <strain evidence="2 3">JCM 3367</strain>
    </source>
</reference>
<feature type="region of interest" description="Disordered" evidence="1">
    <location>
        <begin position="84"/>
        <end position="149"/>
    </location>
</feature>
<name>A0ABN3NFE9_9ACTN</name>
<feature type="compositionally biased region" description="Basic residues" evidence="1">
    <location>
        <begin position="121"/>
        <end position="131"/>
    </location>
</feature>
<dbReference type="Proteomes" id="UP001499978">
    <property type="component" value="Unassembled WGS sequence"/>
</dbReference>